<organism evidence="2 3">
    <name type="scientific">Chelonoidis abingdonii</name>
    <name type="common">Abingdon island giant tortoise</name>
    <name type="synonym">Testudo abingdonii</name>
    <dbReference type="NCBI Taxonomy" id="106734"/>
    <lineage>
        <taxon>Eukaryota</taxon>
        <taxon>Metazoa</taxon>
        <taxon>Chordata</taxon>
        <taxon>Craniata</taxon>
        <taxon>Vertebrata</taxon>
        <taxon>Euteleostomi</taxon>
        <taxon>Archelosauria</taxon>
        <taxon>Testudinata</taxon>
        <taxon>Testudines</taxon>
        <taxon>Cryptodira</taxon>
        <taxon>Durocryptodira</taxon>
        <taxon>Testudinoidea</taxon>
        <taxon>Testudinidae</taxon>
        <taxon>Chelonoidis</taxon>
    </lineage>
</organism>
<evidence type="ECO:0000313" key="3">
    <source>
        <dbReference type="Proteomes" id="UP000694404"/>
    </source>
</evidence>
<accession>A0A8C0GGP5</accession>
<feature type="region of interest" description="Disordered" evidence="1">
    <location>
        <begin position="138"/>
        <end position="164"/>
    </location>
</feature>
<evidence type="ECO:0000313" key="2">
    <source>
        <dbReference type="Ensembl" id="ENSCABP00000008635.1"/>
    </source>
</evidence>
<proteinExistence type="predicted"/>
<dbReference type="Ensembl" id="ENSCABT00000009469.1">
    <property type="protein sequence ID" value="ENSCABP00000008635.1"/>
    <property type="gene ID" value="ENSCABG00000006524.1"/>
</dbReference>
<reference evidence="2" key="1">
    <citation type="submission" date="2025-08" db="UniProtKB">
        <authorList>
            <consortium name="Ensembl"/>
        </authorList>
    </citation>
    <scope>IDENTIFICATION</scope>
</reference>
<protein>
    <submittedName>
        <fullName evidence="2">Uncharacterized protein</fullName>
    </submittedName>
</protein>
<reference evidence="2" key="2">
    <citation type="submission" date="2025-09" db="UniProtKB">
        <authorList>
            <consortium name="Ensembl"/>
        </authorList>
    </citation>
    <scope>IDENTIFICATION</scope>
</reference>
<keyword evidence="3" id="KW-1185">Reference proteome</keyword>
<dbReference type="AlphaFoldDB" id="A0A8C0GGP5"/>
<name>A0A8C0GGP5_CHEAB</name>
<evidence type="ECO:0000256" key="1">
    <source>
        <dbReference type="SAM" id="MobiDB-lite"/>
    </source>
</evidence>
<sequence>MGGSGLQGYCREAGLSLAIWVPYTAPQASLPQGWETRAGRGHFWGSCRPRVGWGIGRGLGAARCASLAPAPAPAMLLGGKGLGEGRPGRLPHGPGLNEQEEELKRGLKRLYPAVDEQETPYIGLSQNNLRVHYKGESPARRGAPALDWMQDPSPPAPRATGPGAPPWSELAIVSIYRHTYPGGEGALHSSPLGPLAHEFLRNILRLIQIGERWQHKSYNLGAKEG</sequence>
<dbReference type="Proteomes" id="UP000694404">
    <property type="component" value="Unplaced"/>
</dbReference>